<dbReference type="Gene3D" id="3.40.30.10">
    <property type="entry name" value="Glutaredoxin"/>
    <property type="match status" value="1"/>
</dbReference>
<dbReference type="Proteomes" id="UP001152523">
    <property type="component" value="Unassembled WGS sequence"/>
</dbReference>
<dbReference type="AlphaFoldDB" id="A0AAV0CE55"/>
<name>A0AAV0CE55_9ASTE</name>
<proteinExistence type="predicted"/>
<accession>A0AAV0CE55</accession>
<evidence type="ECO:0000313" key="2">
    <source>
        <dbReference type="Proteomes" id="UP001152523"/>
    </source>
</evidence>
<keyword evidence="2" id="KW-1185">Reference proteome</keyword>
<evidence type="ECO:0000313" key="1">
    <source>
        <dbReference type="EMBL" id="CAH9071894.1"/>
    </source>
</evidence>
<dbReference type="EMBL" id="CAMAPF010000021">
    <property type="protein sequence ID" value="CAH9071894.1"/>
    <property type="molecule type" value="Genomic_DNA"/>
</dbReference>
<sequence>MAAAMLKRTTMLNSMVNRLRSYASVAVGTDLVSGAPNVSLQKARTWDEGVSSKFSTTLLKDIFRTKKLLSSDFRVLSLEFVQPNTCLAIRVTLTSLRPKELTQ</sequence>
<gene>
    <name evidence="1" type="ORF">CEPIT_LOCUS4116</name>
</gene>
<protein>
    <submittedName>
        <fullName evidence="1">Uncharacterized protein</fullName>
    </submittedName>
</protein>
<organism evidence="1 2">
    <name type="scientific">Cuscuta epithymum</name>
    <dbReference type="NCBI Taxonomy" id="186058"/>
    <lineage>
        <taxon>Eukaryota</taxon>
        <taxon>Viridiplantae</taxon>
        <taxon>Streptophyta</taxon>
        <taxon>Embryophyta</taxon>
        <taxon>Tracheophyta</taxon>
        <taxon>Spermatophyta</taxon>
        <taxon>Magnoliopsida</taxon>
        <taxon>eudicotyledons</taxon>
        <taxon>Gunneridae</taxon>
        <taxon>Pentapetalae</taxon>
        <taxon>asterids</taxon>
        <taxon>lamiids</taxon>
        <taxon>Solanales</taxon>
        <taxon>Convolvulaceae</taxon>
        <taxon>Cuscuteae</taxon>
        <taxon>Cuscuta</taxon>
        <taxon>Cuscuta subgen. Cuscuta</taxon>
    </lineage>
</organism>
<comment type="caution">
    <text evidence="1">The sequence shown here is derived from an EMBL/GenBank/DDBJ whole genome shotgun (WGS) entry which is preliminary data.</text>
</comment>
<reference evidence="1" key="1">
    <citation type="submission" date="2022-07" db="EMBL/GenBank/DDBJ databases">
        <authorList>
            <person name="Macas J."/>
            <person name="Novak P."/>
            <person name="Neumann P."/>
        </authorList>
    </citation>
    <scope>NUCLEOTIDE SEQUENCE</scope>
</reference>